<evidence type="ECO:0000313" key="2">
    <source>
        <dbReference type="EMBL" id="EKC40930.1"/>
    </source>
</evidence>
<protein>
    <submittedName>
        <fullName evidence="2">Uncharacterized protein</fullName>
    </submittedName>
</protein>
<dbReference type="AlphaFoldDB" id="K1RHE6"/>
<dbReference type="EMBL" id="JH816363">
    <property type="protein sequence ID" value="EKC40930.1"/>
    <property type="molecule type" value="Genomic_DNA"/>
</dbReference>
<dbReference type="InParanoid" id="K1RHE6"/>
<gene>
    <name evidence="2" type="ORF">CGI_10028650</name>
</gene>
<feature type="compositionally biased region" description="Basic residues" evidence="1">
    <location>
        <begin position="91"/>
        <end position="103"/>
    </location>
</feature>
<sequence>MGWINNGLVSVDCAVFPGPYAVTTPTRGLCFNKTKLPYSGKYKHNLYVRVNGTDQMQQCGNIEQTGKRKASTKMALNFRIQDSFPTLNKSCHNKRGTRNRKHVVQVYTPPEDGADPTRGDDNTGALFDV</sequence>
<reference evidence="2" key="1">
    <citation type="journal article" date="2012" name="Nature">
        <title>The oyster genome reveals stress adaptation and complexity of shell formation.</title>
        <authorList>
            <person name="Zhang G."/>
            <person name="Fang X."/>
            <person name="Guo X."/>
            <person name="Li L."/>
            <person name="Luo R."/>
            <person name="Xu F."/>
            <person name="Yang P."/>
            <person name="Zhang L."/>
            <person name="Wang X."/>
            <person name="Qi H."/>
            <person name="Xiong Z."/>
            <person name="Que H."/>
            <person name="Xie Y."/>
            <person name="Holland P.W."/>
            <person name="Paps J."/>
            <person name="Zhu Y."/>
            <person name="Wu F."/>
            <person name="Chen Y."/>
            <person name="Wang J."/>
            <person name="Peng C."/>
            <person name="Meng J."/>
            <person name="Yang L."/>
            <person name="Liu J."/>
            <person name="Wen B."/>
            <person name="Zhang N."/>
            <person name="Huang Z."/>
            <person name="Zhu Q."/>
            <person name="Feng Y."/>
            <person name="Mount A."/>
            <person name="Hedgecock D."/>
            <person name="Xu Z."/>
            <person name="Liu Y."/>
            <person name="Domazet-Loso T."/>
            <person name="Du Y."/>
            <person name="Sun X."/>
            <person name="Zhang S."/>
            <person name="Liu B."/>
            <person name="Cheng P."/>
            <person name="Jiang X."/>
            <person name="Li J."/>
            <person name="Fan D."/>
            <person name="Wang W."/>
            <person name="Fu W."/>
            <person name="Wang T."/>
            <person name="Wang B."/>
            <person name="Zhang J."/>
            <person name="Peng Z."/>
            <person name="Li Y."/>
            <person name="Li N."/>
            <person name="Wang J."/>
            <person name="Chen M."/>
            <person name="He Y."/>
            <person name="Tan F."/>
            <person name="Song X."/>
            <person name="Zheng Q."/>
            <person name="Huang R."/>
            <person name="Yang H."/>
            <person name="Du X."/>
            <person name="Chen L."/>
            <person name="Yang M."/>
            <person name="Gaffney P.M."/>
            <person name="Wang S."/>
            <person name="Luo L."/>
            <person name="She Z."/>
            <person name="Ming Y."/>
            <person name="Huang W."/>
            <person name="Zhang S."/>
            <person name="Huang B."/>
            <person name="Zhang Y."/>
            <person name="Qu T."/>
            <person name="Ni P."/>
            <person name="Miao G."/>
            <person name="Wang J."/>
            <person name="Wang Q."/>
            <person name="Steinberg C.E."/>
            <person name="Wang H."/>
            <person name="Li N."/>
            <person name="Qian L."/>
            <person name="Zhang G."/>
            <person name="Li Y."/>
            <person name="Yang H."/>
            <person name="Liu X."/>
            <person name="Wang J."/>
            <person name="Yin Y."/>
            <person name="Wang J."/>
        </authorList>
    </citation>
    <scope>NUCLEOTIDE SEQUENCE [LARGE SCALE GENOMIC DNA]</scope>
    <source>
        <strain evidence="2">05x7-T-G4-1.051#20</strain>
    </source>
</reference>
<organism evidence="2">
    <name type="scientific">Magallana gigas</name>
    <name type="common">Pacific oyster</name>
    <name type="synonym">Crassostrea gigas</name>
    <dbReference type="NCBI Taxonomy" id="29159"/>
    <lineage>
        <taxon>Eukaryota</taxon>
        <taxon>Metazoa</taxon>
        <taxon>Spiralia</taxon>
        <taxon>Lophotrochozoa</taxon>
        <taxon>Mollusca</taxon>
        <taxon>Bivalvia</taxon>
        <taxon>Autobranchia</taxon>
        <taxon>Pteriomorphia</taxon>
        <taxon>Ostreida</taxon>
        <taxon>Ostreoidea</taxon>
        <taxon>Ostreidae</taxon>
        <taxon>Magallana</taxon>
    </lineage>
</organism>
<name>K1RHE6_MAGGI</name>
<accession>K1RHE6</accession>
<dbReference type="HOGENOM" id="CLU_1950855_0_0_1"/>
<feature type="region of interest" description="Disordered" evidence="1">
    <location>
        <begin position="89"/>
        <end position="129"/>
    </location>
</feature>
<evidence type="ECO:0000256" key="1">
    <source>
        <dbReference type="SAM" id="MobiDB-lite"/>
    </source>
</evidence>
<proteinExistence type="predicted"/>